<comment type="catalytic activity">
    <reaction evidence="1 8 10">
        <text>Release of N-terminal proline from a peptide.</text>
        <dbReference type="EC" id="3.4.11.5"/>
    </reaction>
</comment>
<evidence type="ECO:0000256" key="3">
    <source>
        <dbReference type="ARBA" id="ARBA00010088"/>
    </source>
</evidence>
<evidence type="ECO:0000256" key="6">
    <source>
        <dbReference type="ARBA" id="ARBA00022670"/>
    </source>
</evidence>
<reference evidence="12 13" key="1">
    <citation type="submission" date="2014-07" db="EMBL/GenBank/DDBJ databases">
        <title>Genome Sequence of Rhodococcus opacus Strain R7, a Biodegrader of Mono- and Polycyclic Aromatic Hydrocarbons.</title>
        <authorList>
            <person name="Di Gennaro P."/>
            <person name="Zampolli J."/>
            <person name="Presti I."/>
            <person name="Cappelletti M."/>
            <person name="D'Ursi P."/>
            <person name="Orro A."/>
            <person name="Mezzelani A."/>
            <person name="Milanesi L."/>
        </authorList>
    </citation>
    <scope>NUCLEOTIDE SEQUENCE [LARGE SCALE GENOMIC DNA]</scope>
    <source>
        <strain evidence="12 13">R7</strain>
    </source>
</reference>
<dbReference type="InterPro" id="IPR000073">
    <property type="entry name" value="AB_hydrolase_1"/>
</dbReference>
<dbReference type="InterPro" id="IPR029058">
    <property type="entry name" value="AB_hydrolase_fold"/>
</dbReference>
<dbReference type="InterPro" id="IPR005944">
    <property type="entry name" value="Pro_iminopeptidase"/>
</dbReference>
<feature type="active site" description="Proton donor" evidence="9">
    <location>
        <position position="303"/>
    </location>
</feature>
<evidence type="ECO:0000256" key="10">
    <source>
        <dbReference type="RuleBase" id="RU003421"/>
    </source>
</evidence>
<dbReference type="RefSeq" id="WP_128638686.1">
    <property type="nucleotide sequence ID" value="NZ_CP008947.1"/>
</dbReference>
<evidence type="ECO:0000313" key="13">
    <source>
        <dbReference type="Proteomes" id="UP000028488"/>
    </source>
</evidence>
<dbReference type="SUPFAM" id="SSF53474">
    <property type="entry name" value="alpha/beta-Hydrolases"/>
    <property type="match status" value="1"/>
</dbReference>
<dbReference type="PANTHER" id="PTHR43722:SF1">
    <property type="entry name" value="PROLINE IMINOPEPTIDASE"/>
    <property type="match status" value="1"/>
</dbReference>
<comment type="subcellular location">
    <subcellularLocation>
        <location evidence="2 8">Cytoplasm</location>
    </subcellularLocation>
</comment>
<keyword evidence="5 8" id="KW-0963">Cytoplasm</keyword>
<protein>
    <recommendedName>
        <fullName evidence="8 10">Proline iminopeptidase</fullName>
        <shortName evidence="8">PIP</shortName>
        <ecNumber evidence="8 10">3.4.11.5</ecNumber>
    </recommendedName>
    <alternativeName>
        <fullName evidence="8">Prolyl aminopeptidase</fullName>
    </alternativeName>
</protein>
<feature type="domain" description="AB hydrolase-1" evidence="11">
    <location>
        <begin position="43"/>
        <end position="305"/>
    </location>
</feature>
<organism evidence="12 13">
    <name type="scientific">Rhodococcus opacus</name>
    <name type="common">Nocardia opaca</name>
    <dbReference type="NCBI Taxonomy" id="37919"/>
    <lineage>
        <taxon>Bacteria</taxon>
        <taxon>Bacillati</taxon>
        <taxon>Actinomycetota</taxon>
        <taxon>Actinomycetes</taxon>
        <taxon>Mycobacteriales</taxon>
        <taxon>Nocardiaceae</taxon>
        <taxon>Rhodococcus</taxon>
    </lineage>
</organism>
<dbReference type="EC" id="3.4.11.5" evidence="8 10"/>
<evidence type="ECO:0000256" key="8">
    <source>
        <dbReference type="PIRNR" id="PIRNR006431"/>
    </source>
</evidence>
<evidence type="ECO:0000256" key="2">
    <source>
        <dbReference type="ARBA" id="ARBA00004496"/>
    </source>
</evidence>
<dbReference type="PRINTS" id="PR00793">
    <property type="entry name" value="PROAMNOPTASE"/>
</dbReference>
<accession>A0A076EEC0</accession>
<evidence type="ECO:0000256" key="4">
    <source>
        <dbReference type="ARBA" id="ARBA00022438"/>
    </source>
</evidence>
<dbReference type="Proteomes" id="UP000028488">
    <property type="component" value="Chromosome"/>
</dbReference>
<evidence type="ECO:0000256" key="1">
    <source>
        <dbReference type="ARBA" id="ARBA00001585"/>
    </source>
</evidence>
<comment type="similarity">
    <text evidence="3 8 10">Belongs to the peptidase S33 family.</text>
</comment>
<keyword evidence="4 8" id="KW-0031">Aminopeptidase</keyword>
<sequence length="333" mass="37068">MTARDANGLYPATEPHADGRIDVGDGHLIHWEQCGNPAGKPAVVLHGGPGSGCTPGMRRYFDPELYRVILFDQRGCGRSTPHASDPRVDLSTNTTDHLVSDIERLRAELGIDRWLVLGWSWGSTLGLAYAQAHPGRVSELVLGLVVTTTAREVEWVTRDVGRFFPAEWARFRDGVPVAQQTGSLAEAYNDLLEDPDPSVRYEAARKWCEWEDRHVHVTADPRGNPRYEDPRFRACFARLVTHYWRHTAWRGDSEILDRMHRIAEIPGALVHGRLDLSGPPDIAWTLAQAWPAAALDVVDGAGHAAGHPGIAERMTSATARFAEPERELPRPHW</sequence>
<dbReference type="Pfam" id="PF00561">
    <property type="entry name" value="Abhydrolase_1"/>
    <property type="match status" value="1"/>
</dbReference>
<dbReference type="Gene3D" id="3.40.50.1820">
    <property type="entry name" value="alpha/beta hydrolase"/>
    <property type="match status" value="1"/>
</dbReference>
<evidence type="ECO:0000256" key="7">
    <source>
        <dbReference type="ARBA" id="ARBA00022801"/>
    </source>
</evidence>
<keyword evidence="7 8" id="KW-0378">Hydrolase</keyword>
<dbReference type="AlphaFoldDB" id="A0A076EEC0"/>
<keyword evidence="6 8" id="KW-0645">Protease</keyword>
<dbReference type="GO" id="GO:0006508">
    <property type="term" value="P:proteolysis"/>
    <property type="evidence" value="ECO:0007669"/>
    <property type="project" value="UniProtKB-KW"/>
</dbReference>
<feature type="active site" description="Nucleophile" evidence="9">
    <location>
        <position position="120"/>
    </location>
</feature>
<name>A0A076EEC0_RHOOP</name>
<dbReference type="NCBIfam" id="TIGR01249">
    <property type="entry name" value="pro_imino_pep_1"/>
    <property type="match status" value="1"/>
</dbReference>
<dbReference type="PANTHER" id="PTHR43722">
    <property type="entry name" value="PROLINE IMINOPEPTIDASE"/>
    <property type="match status" value="1"/>
</dbReference>
<dbReference type="InterPro" id="IPR002410">
    <property type="entry name" value="Peptidase_S33"/>
</dbReference>
<evidence type="ECO:0000256" key="9">
    <source>
        <dbReference type="PIRSR" id="PIRSR006431-1"/>
    </source>
</evidence>
<proteinExistence type="inferred from homology"/>
<dbReference type="eggNOG" id="COG2267">
    <property type="taxonomic scope" value="Bacteria"/>
</dbReference>
<evidence type="ECO:0000313" key="12">
    <source>
        <dbReference type="EMBL" id="AII03991.1"/>
    </source>
</evidence>
<evidence type="ECO:0000256" key="5">
    <source>
        <dbReference type="ARBA" id="ARBA00022490"/>
    </source>
</evidence>
<dbReference type="GO" id="GO:0005737">
    <property type="term" value="C:cytoplasm"/>
    <property type="evidence" value="ECO:0007669"/>
    <property type="project" value="UniProtKB-SubCell"/>
</dbReference>
<gene>
    <name evidence="12" type="ORF">EP51_04925</name>
</gene>
<dbReference type="PIRSF" id="PIRSF006431">
    <property type="entry name" value="Pept_S33"/>
    <property type="match status" value="1"/>
</dbReference>
<evidence type="ECO:0000259" key="11">
    <source>
        <dbReference type="Pfam" id="PF00561"/>
    </source>
</evidence>
<feature type="active site" evidence="9">
    <location>
        <position position="275"/>
    </location>
</feature>
<dbReference type="EMBL" id="CP008947">
    <property type="protein sequence ID" value="AII03991.1"/>
    <property type="molecule type" value="Genomic_DNA"/>
</dbReference>
<dbReference type="GO" id="GO:0004177">
    <property type="term" value="F:aminopeptidase activity"/>
    <property type="evidence" value="ECO:0007669"/>
    <property type="project" value="UniProtKB-UniRule"/>
</dbReference>